<keyword evidence="7" id="KW-0067">ATP-binding</keyword>
<keyword evidence="3" id="KW-0533">Nickel</keyword>
<evidence type="ECO:0000256" key="2">
    <source>
        <dbReference type="ARBA" id="ARBA00001967"/>
    </source>
</evidence>
<dbReference type="InterPro" id="IPR008271">
    <property type="entry name" value="Ser/Thr_kinase_AS"/>
</dbReference>
<dbReference type="InterPro" id="IPR035073">
    <property type="entry name" value="At2g17340_3_helix_bundle"/>
</dbReference>
<dbReference type="RefSeq" id="XP_001749703.1">
    <property type="nucleotide sequence ID" value="XM_001749651.1"/>
</dbReference>
<evidence type="ECO:0000256" key="7">
    <source>
        <dbReference type="ARBA" id="ARBA00022840"/>
    </source>
</evidence>
<evidence type="ECO:0000256" key="3">
    <source>
        <dbReference type="ARBA" id="ARBA00022596"/>
    </source>
</evidence>
<dbReference type="GeneID" id="5894925"/>
<dbReference type="GO" id="GO:0015937">
    <property type="term" value="P:coenzyme A biosynthetic process"/>
    <property type="evidence" value="ECO:0000318"/>
    <property type="project" value="GO_Central"/>
</dbReference>
<dbReference type="SUPFAM" id="SSF56112">
    <property type="entry name" value="Protein kinase-like (PK-like)"/>
    <property type="match status" value="1"/>
</dbReference>
<dbReference type="InterPro" id="IPR002791">
    <property type="entry name" value="ARMT1-like_metal-bd"/>
</dbReference>
<evidence type="ECO:0000256" key="5">
    <source>
        <dbReference type="ARBA" id="ARBA00022741"/>
    </source>
</evidence>
<dbReference type="InParanoid" id="A9VAB6"/>
<dbReference type="NCBIfam" id="TIGR00555">
    <property type="entry name" value="panK_eukar"/>
    <property type="match status" value="1"/>
</dbReference>
<dbReference type="Gene3D" id="3.40.50.10880">
    <property type="entry name" value="Uncharacterised protein PF01937, DUF89, domain 3"/>
    <property type="match status" value="1"/>
</dbReference>
<name>A9VAB6_MONBE</name>
<dbReference type="Gene3D" id="1.10.510.10">
    <property type="entry name" value="Transferase(Phosphotransferase) domain 1"/>
    <property type="match status" value="1"/>
</dbReference>
<gene>
    <name evidence="12" type="ORF">MONBRDRAFT_11801</name>
</gene>
<evidence type="ECO:0000256" key="9">
    <source>
        <dbReference type="ARBA" id="ARBA00023211"/>
    </source>
</evidence>
<feature type="region of interest" description="Disordered" evidence="10">
    <location>
        <begin position="527"/>
        <end position="562"/>
    </location>
</feature>
<dbReference type="KEGG" id="mbr:MONBRDRAFT_11801"/>
<dbReference type="SUPFAM" id="SSF111321">
    <property type="entry name" value="AF1104-like"/>
    <property type="match status" value="1"/>
</dbReference>
<dbReference type="Pfam" id="PF03630">
    <property type="entry name" value="Fumble"/>
    <property type="match status" value="1"/>
</dbReference>
<feature type="region of interest" description="Disordered" evidence="10">
    <location>
        <begin position="68"/>
        <end position="100"/>
    </location>
</feature>
<dbReference type="Pfam" id="PF01937">
    <property type="entry name" value="ARMT1-like_dom"/>
    <property type="match status" value="1"/>
</dbReference>
<dbReference type="GO" id="GO:0004672">
    <property type="term" value="F:protein kinase activity"/>
    <property type="evidence" value="ECO:0007669"/>
    <property type="project" value="InterPro"/>
</dbReference>
<dbReference type="InterPro" id="IPR004567">
    <property type="entry name" value="Type_II_PanK"/>
</dbReference>
<dbReference type="GO" id="GO:0046872">
    <property type="term" value="F:metal ion binding"/>
    <property type="evidence" value="ECO:0007669"/>
    <property type="project" value="UniProtKB-KW"/>
</dbReference>
<keyword evidence="4" id="KW-0479">Metal-binding</keyword>
<dbReference type="Gene3D" id="3.30.420.40">
    <property type="match status" value="1"/>
</dbReference>
<feature type="region of interest" description="Disordered" evidence="10">
    <location>
        <begin position="615"/>
        <end position="673"/>
    </location>
</feature>
<dbReference type="InterPro" id="IPR036075">
    <property type="entry name" value="ARMT-1-like_metal-bd_sf"/>
</dbReference>
<feature type="domain" description="Protein kinase" evidence="11">
    <location>
        <begin position="108"/>
        <end position="369"/>
    </location>
</feature>
<dbReference type="EMBL" id="CH991573">
    <property type="protein sequence ID" value="EDQ85512.1"/>
    <property type="molecule type" value="Genomic_DNA"/>
</dbReference>
<dbReference type="eggNOG" id="KOG0598">
    <property type="taxonomic scope" value="Eukaryota"/>
</dbReference>
<dbReference type="GO" id="GO:0016791">
    <property type="term" value="F:phosphatase activity"/>
    <property type="evidence" value="ECO:0000318"/>
    <property type="project" value="GO_Central"/>
</dbReference>
<dbReference type="PROSITE" id="PS00108">
    <property type="entry name" value="PROTEIN_KINASE_ST"/>
    <property type="match status" value="1"/>
</dbReference>
<evidence type="ECO:0000313" key="13">
    <source>
        <dbReference type="Proteomes" id="UP000001357"/>
    </source>
</evidence>
<dbReference type="InterPro" id="IPR000719">
    <property type="entry name" value="Prot_kinase_dom"/>
</dbReference>
<evidence type="ECO:0000313" key="12">
    <source>
        <dbReference type="EMBL" id="EDQ85512.1"/>
    </source>
</evidence>
<dbReference type="CDD" id="cd14014">
    <property type="entry name" value="STKc_PknB_like"/>
    <property type="match status" value="1"/>
</dbReference>
<comment type="cofactor">
    <cofactor evidence="2">
        <name>Ni(2+)</name>
        <dbReference type="ChEBI" id="CHEBI:49786"/>
    </cofactor>
</comment>
<evidence type="ECO:0000259" key="11">
    <source>
        <dbReference type="PROSITE" id="PS50011"/>
    </source>
</evidence>
<keyword evidence="9" id="KW-0464">Manganese</keyword>
<dbReference type="FunFam" id="3.40.50.10880:FF:000001">
    <property type="entry name" value="Pantothenate kinase 4"/>
    <property type="match status" value="1"/>
</dbReference>
<dbReference type="eggNOG" id="KOG2201">
    <property type="taxonomic scope" value="Eukaryota"/>
</dbReference>
<dbReference type="Gene3D" id="1.20.1700.10">
    <property type="entry name" value="AF1104-like"/>
    <property type="match status" value="1"/>
</dbReference>
<dbReference type="CDD" id="cd24123">
    <property type="entry name" value="ASKHA_NBD_PanK-II_Pank4"/>
    <property type="match status" value="1"/>
</dbReference>
<feature type="compositionally biased region" description="Basic and acidic residues" evidence="10">
    <location>
        <begin position="373"/>
        <end position="395"/>
    </location>
</feature>
<dbReference type="PANTHER" id="PTHR12280">
    <property type="entry name" value="PANTOTHENATE KINASE"/>
    <property type="match status" value="1"/>
</dbReference>
<dbReference type="GO" id="GO:0005524">
    <property type="term" value="F:ATP binding"/>
    <property type="evidence" value="ECO:0007669"/>
    <property type="project" value="UniProtKB-KW"/>
</dbReference>
<evidence type="ECO:0000256" key="1">
    <source>
        <dbReference type="ARBA" id="ARBA00001936"/>
    </source>
</evidence>
<feature type="region of interest" description="Disordered" evidence="10">
    <location>
        <begin position="373"/>
        <end position="493"/>
    </location>
</feature>
<proteinExistence type="predicted"/>
<keyword evidence="13" id="KW-1185">Reference proteome</keyword>
<dbReference type="PROSITE" id="PS50011">
    <property type="entry name" value="PROTEIN_KINASE_DOM"/>
    <property type="match status" value="1"/>
</dbReference>
<reference evidence="12 13" key="1">
    <citation type="journal article" date="2008" name="Nature">
        <title>The genome of the choanoflagellate Monosiga brevicollis and the origin of metazoans.</title>
        <authorList>
            <consortium name="JGI Sequencing"/>
            <person name="King N."/>
            <person name="Westbrook M.J."/>
            <person name="Young S.L."/>
            <person name="Kuo A."/>
            <person name="Abedin M."/>
            <person name="Chapman J."/>
            <person name="Fairclough S."/>
            <person name="Hellsten U."/>
            <person name="Isogai Y."/>
            <person name="Letunic I."/>
            <person name="Marr M."/>
            <person name="Pincus D."/>
            <person name="Putnam N."/>
            <person name="Rokas A."/>
            <person name="Wright K.J."/>
            <person name="Zuzow R."/>
            <person name="Dirks W."/>
            <person name="Good M."/>
            <person name="Goodstein D."/>
            <person name="Lemons D."/>
            <person name="Li W."/>
            <person name="Lyons J.B."/>
            <person name="Morris A."/>
            <person name="Nichols S."/>
            <person name="Richter D.J."/>
            <person name="Salamov A."/>
            <person name="Bork P."/>
            <person name="Lim W.A."/>
            <person name="Manning G."/>
            <person name="Miller W.T."/>
            <person name="McGinnis W."/>
            <person name="Shapiro H."/>
            <person name="Tjian R."/>
            <person name="Grigoriev I.V."/>
            <person name="Rokhsar D."/>
        </authorList>
    </citation>
    <scope>NUCLEOTIDE SEQUENCE [LARGE SCALE GENOMIC DNA]</scope>
    <source>
        <strain evidence="13">MX1 / ATCC 50154</strain>
    </source>
</reference>
<dbReference type="PANTHER" id="PTHR12280:SF20">
    <property type="entry name" value="4'-PHOSPHOPANTETHEINE PHOSPHATASE"/>
    <property type="match status" value="1"/>
</dbReference>
<comment type="cofactor">
    <cofactor evidence="1">
        <name>Mn(2+)</name>
        <dbReference type="ChEBI" id="CHEBI:29035"/>
    </cofactor>
</comment>
<dbReference type="Gene3D" id="3.30.420.510">
    <property type="match status" value="1"/>
</dbReference>
<dbReference type="GO" id="GO:0005634">
    <property type="term" value="C:nucleus"/>
    <property type="evidence" value="ECO:0000318"/>
    <property type="project" value="GO_Central"/>
</dbReference>
<dbReference type="eggNOG" id="KOG4584">
    <property type="taxonomic scope" value="Eukaryota"/>
</dbReference>
<evidence type="ECO:0000256" key="8">
    <source>
        <dbReference type="ARBA" id="ARBA00022993"/>
    </source>
</evidence>
<dbReference type="InterPro" id="IPR011009">
    <property type="entry name" value="Kinase-like_dom_sf"/>
</dbReference>
<organism evidence="12 13">
    <name type="scientific">Monosiga brevicollis</name>
    <name type="common">Choanoflagellate</name>
    <dbReference type="NCBI Taxonomy" id="81824"/>
    <lineage>
        <taxon>Eukaryota</taxon>
        <taxon>Choanoflagellata</taxon>
        <taxon>Craspedida</taxon>
        <taxon>Salpingoecidae</taxon>
        <taxon>Monosiga</taxon>
    </lineage>
</organism>
<evidence type="ECO:0000256" key="4">
    <source>
        <dbReference type="ARBA" id="ARBA00022723"/>
    </source>
</evidence>
<dbReference type="STRING" id="81824.A9VAB6"/>
<dbReference type="GO" id="GO:0005829">
    <property type="term" value="C:cytosol"/>
    <property type="evidence" value="ECO:0000318"/>
    <property type="project" value="GO_Central"/>
</dbReference>
<dbReference type="InterPro" id="IPR043129">
    <property type="entry name" value="ATPase_NBD"/>
</dbReference>
<dbReference type="SUPFAM" id="SSF53067">
    <property type="entry name" value="Actin-like ATPase domain"/>
    <property type="match status" value="2"/>
</dbReference>
<accession>A9VAB6</accession>
<dbReference type="SMART" id="SM00220">
    <property type="entry name" value="S_TKc"/>
    <property type="match status" value="1"/>
</dbReference>
<protein>
    <recommendedName>
        <fullName evidence="11">Protein kinase domain-containing protein</fullName>
    </recommendedName>
</protein>
<keyword evidence="6" id="KW-0378">Hydrolase</keyword>
<sequence length="1322" mass="145148">MSEKPRRPIGPPLRLPAPSYMRFSPSALTHMNMSLGPYLLACCCLDVVNVVRCPLGRPEPTVRIVTRLPQDGTDPMPANKKEATVGADKAPASNSTVEPPPQILHERYRLEEKVDVGATAIVYKATDMKRNAVVAIKAIALSRRHQLDYAAEVKIMSKLQGHPFVAQLRDHFHDKHRLYLIMDYMPNGSLYSHVRPASASVVTFRVAHRWMSQLVKAAQGLEACGMVHGDIKPDNCLIDENNNLVLHDFGTAVAVGHIHRGASIPGTDIYLAPEVLQGEACSTAQDIWAIALTWYAVLFADLPWDRASRRDSEYSRFTLTRKLPGKAQNIQLLSPKLLELLVAMLNPHPTRRPTLAHVAAFLKAKHSWFVDASREPSRAADESKRALEPTKHNEARSPSSPKPSQRRELAPPYPTPQALQAPVHRSSTMQSRAPSRSATAARAPRRVTSLATDQRRAETMYRASSLPMAPTEPRPSTSEGGGRPRTTTLISTPVETPEPQLQTLSLSADSTTFRRLSMPRRRPPLARAFGSTVSHDGTPPSAGQARAATNRSLTSRHGGRHSLDEAAMMGIAPTTGGSLAKVAYLSSHQARATSFTPSQQVKAGSREGAAAVVEHDGLDMPTAENGTRDTSASNSSRTPPTPRGDGQAQVVTPALRRSESGEPGEPYHASTRDVQQPSLELCYFETGNIQDCLTFLKQQLEAAGPASRGQVIHATGGGAYKYLDQIQAMFDLPLRKLGEMECLVRGANFLLANVADEAFSYRHQAVPQREFVRSPYEFPYVLVNIGSGVSILKVDGPDQFERIDGSALGGGTFWGLASLLTRESNFEQLLKLANEGEPAHVDMVVKDIYGVDTPSSLGLDPDLTASCLAKAARAADQADSEEARAALRQDLSASVLQMISFNIAQIACLNARLYGVKNVFFAGFFIRSQPLAMSTITQAVQYWGKGQVRALFLRHEGYLGSVGCYLAGDPSLPAAVPPSAAPKTVPPQDAPINREPLAHRRTYWLDCFTKSIDRERERVLNTTHSATKADAFKEHYLQHMAILRDDPSAYGELSVRVILELRQQVADVYADVKQRENREALTLLPEWLAELDAVSMQEQGRLVLEGAVAGNCFDWGAVAVAERLDRQEIRFSEERARIHNGSWSVNDVERWLKRAEKHPYQKAVLFVDNAGADVLLGMLPLARHLLLRGTKVILSANTRAVLNDITAEELRLLLDLVATKDETIRNAWSDGRLCVMENGSGSPCIDLSRVHRELAEASQDADLVVIEGMGRALHTNWDARFRCDVLKLAMIKNAWLAKRLNANMYDVVCRFDEAPTPSEGAC</sequence>
<dbReference type="Proteomes" id="UP000001357">
    <property type="component" value="Unassembled WGS sequence"/>
</dbReference>
<dbReference type="Pfam" id="PF00069">
    <property type="entry name" value="Pkinase"/>
    <property type="match status" value="1"/>
</dbReference>
<feature type="compositionally biased region" description="Polar residues" evidence="10">
    <location>
        <begin position="624"/>
        <end position="638"/>
    </location>
</feature>
<evidence type="ECO:0000256" key="6">
    <source>
        <dbReference type="ARBA" id="ARBA00022801"/>
    </source>
</evidence>
<keyword evidence="8" id="KW-0173">Coenzyme A biosynthesis</keyword>
<feature type="compositionally biased region" description="Low complexity" evidence="10">
    <location>
        <begin position="431"/>
        <end position="449"/>
    </location>
</feature>
<keyword evidence="5" id="KW-0547">Nucleotide-binding</keyword>
<evidence type="ECO:0000256" key="10">
    <source>
        <dbReference type="SAM" id="MobiDB-lite"/>
    </source>
</evidence>